<evidence type="ECO:0000313" key="2">
    <source>
        <dbReference type="EMBL" id="MBB5639938.1"/>
    </source>
</evidence>
<proteinExistence type="predicted"/>
<accession>A0A7W9E2C6</accession>
<name>A0A7W9E2C6_9MICO</name>
<evidence type="ECO:0000313" key="3">
    <source>
        <dbReference type="Proteomes" id="UP000561726"/>
    </source>
</evidence>
<dbReference type="AlphaFoldDB" id="A0A7W9E2C6"/>
<reference evidence="2 3" key="1">
    <citation type="submission" date="2020-08" db="EMBL/GenBank/DDBJ databases">
        <title>Sequencing the genomes of 1000 actinobacteria strains.</title>
        <authorList>
            <person name="Klenk H.-P."/>
        </authorList>
    </citation>
    <scope>NUCLEOTIDE SEQUENCE [LARGE SCALE GENOMIC DNA]</scope>
    <source>
        <strain evidence="2 3">DSM 21065</strain>
    </source>
</reference>
<evidence type="ECO:0000256" key="1">
    <source>
        <dbReference type="SAM" id="MobiDB-lite"/>
    </source>
</evidence>
<dbReference type="Proteomes" id="UP000561726">
    <property type="component" value="Unassembled WGS sequence"/>
</dbReference>
<dbReference type="EMBL" id="JACHBQ010000001">
    <property type="protein sequence ID" value="MBB5639938.1"/>
    <property type="molecule type" value="Genomic_DNA"/>
</dbReference>
<dbReference type="RefSeq" id="WP_183323235.1">
    <property type="nucleotide sequence ID" value="NZ_JACHBQ010000001.1"/>
</dbReference>
<comment type="caution">
    <text evidence="2">The sequence shown here is derived from an EMBL/GenBank/DDBJ whole genome shotgun (WGS) entry which is preliminary data.</text>
</comment>
<protein>
    <submittedName>
        <fullName evidence="2">Excinuclease UvrABC nuclease subunit</fullName>
    </submittedName>
</protein>
<feature type="region of interest" description="Disordered" evidence="1">
    <location>
        <begin position="1"/>
        <end position="20"/>
    </location>
</feature>
<sequence>MRPTSSVTSPSSSTQLHRKPTKRVKRFALGSVAVLAIAGLAAGGAYAFQSAADSRASVAATTALTDSTGRQHEQLAAYDTVAEAHSDKSASVTLNEANQVLVDTQGKADASALTAVSSSLASFKTMPIDEVLSLTAQTKTETASLSAAAVEADRVAAEAAAAAEAARLAALATTNTPEGAKAAAQSLASSKYGWGADQFSCLNQLWQKESNWNYLAYNPSGATGIPQALPGSKMASAGTDWATNASTQVAWGLEYIKASSYGTPCAAWAHSQANNWY</sequence>
<dbReference type="SUPFAM" id="SSF53955">
    <property type="entry name" value="Lysozyme-like"/>
    <property type="match status" value="1"/>
</dbReference>
<organism evidence="2 3">
    <name type="scientific">Cryobacterium roopkundense</name>
    <dbReference type="NCBI Taxonomy" id="1001240"/>
    <lineage>
        <taxon>Bacteria</taxon>
        <taxon>Bacillati</taxon>
        <taxon>Actinomycetota</taxon>
        <taxon>Actinomycetes</taxon>
        <taxon>Micrococcales</taxon>
        <taxon>Microbacteriaceae</taxon>
        <taxon>Cryobacterium</taxon>
    </lineage>
</organism>
<feature type="compositionally biased region" description="Low complexity" evidence="1">
    <location>
        <begin position="1"/>
        <end position="14"/>
    </location>
</feature>
<gene>
    <name evidence="2" type="ORF">BJ997_000486</name>
</gene>
<dbReference type="InterPro" id="IPR023346">
    <property type="entry name" value="Lysozyme-like_dom_sf"/>
</dbReference>